<dbReference type="RefSeq" id="WP_091113659.1">
    <property type="nucleotide sequence ID" value="NZ_FMHY01000002.1"/>
</dbReference>
<evidence type="ECO:0000313" key="1">
    <source>
        <dbReference type="EMBL" id="SCL44724.1"/>
    </source>
</evidence>
<sequence length="347" mass="37954">MLLVAAITDSPNDQDIAFTRMPDPPGGPLLVVDERRLRQQVWRRLDDGQEPLPDVSAVRVPLWACHVDAATGQATFYATTQWRPAAAVLVAFHYYTQMPTGVPTDVTGWAHALVGERAGMNFPVPRPGRRPSQGPEVETKITLGAKINPLAVARILLEHLSTIGTPVSDSIIYRRILRSEIYRPAGSSPREYAALTPRPDGSWWAKAKFLRDGQLHKRIRPATDQEHALALVGDALGHRPLDKVGQLLRSTWDLPSPMDQDGHWSTITVDTSTLAPYLGTLQQVEIEYGACLTTAAATIGSPPVRRAVESTADAVADALAAHGIPHTRFGQSKVEHFLNNGRNDDCE</sequence>
<dbReference type="Proteomes" id="UP000199696">
    <property type="component" value="Unassembled WGS sequence"/>
</dbReference>
<accession>A0A1C6TSD9</accession>
<evidence type="ECO:0000313" key="2">
    <source>
        <dbReference type="Proteomes" id="UP000199696"/>
    </source>
</evidence>
<proteinExistence type="predicted"/>
<dbReference type="OrthoDB" id="5170937at2"/>
<keyword evidence="2" id="KW-1185">Reference proteome</keyword>
<dbReference type="AlphaFoldDB" id="A0A1C6TSD9"/>
<name>A0A1C6TSD9_9ACTN</name>
<dbReference type="EMBL" id="FMHY01000002">
    <property type="protein sequence ID" value="SCL44724.1"/>
    <property type="molecule type" value="Genomic_DNA"/>
</dbReference>
<protein>
    <submittedName>
        <fullName evidence="1">Uncharacterized protein</fullName>
    </submittedName>
</protein>
<organism evidence="1 2">
    <name type="scientific">Micromonospora eburnea</name>
    <dbReference type="NCBI Taxonomy" id="227316"/>
    <lineage>
        <taxon>Bacteria</taxon>
        <taxon>Bacillati</taxon>
        <taxon>Actinomycetota</taxon>
        <taxon>Actinomycetes</taxon>
        <taxon>Micromonosporales</taxon>
        <taxon>Micromonosporaceae</taxon>
        <taxon>Micromonospora</taxon>
    </lineage>
</organism>
<reference evidence="2" key="1">
    <citation type="submission" date="2016-06" db="EMBL/GenBank/DDBJ databases">
        <authorList>
            <person name="Varghese N."/>
            <person name="Submissions Spin"/>
        </authorList>
    </citation>
    <scope>NUCLEOTIDE SEQUENCE [LARGE SCALE GENOMIC DNA]</scope>
    <source>
        <strain evidence="2">DSM 44814</strain>
    </source>
</reference>
<gene>
    <name evidence="1" type="ORF">GA0070604_0564</name>
</gene>
<dbReference type="STRING" id="227316.GA0070604_0564"/>